<dbReference type="EMBL" id="BANX01000020">
    <property type="protein sequence ID" value="GAC69049.1"/>
    <property type="molecule type" value="Genomic_DNA"/>
</dbReference>
<comment type="caution">
    <text evidence="1">The sequence shown here is derived from an EMBL/GenBank/DDBJ whole genome shotgun (WGS) entry which is preliminary data.</text>
</comment>
<evidence type="ECO:0000313" key="2">
    <source>
        <dbReference type="Proteomes" id="UP000011666"/>
    </source>
</evidence>
<dbReference type="Proteomes" id="UP000011666">
    <property type="component" value="Unassembled WGS sequence"/>
</dbReference>
<sequence length="65" mass="7026">MDLMSTSLSKSTRKCPTCGANLYVRKDVAVAAADGPGRVDIMLVCRDESCAQPVRHLRTDHPLPA</sequence>
<reference evidence="1 2" key="1">
    <citation type="submission" date="2013-01" db="EMBL/GenBank/DDBJ databases">
        <title>Whole genome shotgun sequence of Gordonia soli NBRC 108243.</title>
        <authorList>
            <person name="Isaki-Nakamura S."/>
            <person name="Hosoyama A."/>
            <person name="Tsuchikane K."/>
            <person name="Ando Y."/>
            <person name="Baba S."/>
            <person name="Ohji S."/>
            <person name="Hamada M."/>
            <person name="Tamura T."/>
            <person name="Yamazoe A."/>
            <person name="Yamazaki S."/>
            <person name="Fujita N."/>
        </authorList>
    </citation>
    <scope>NUCLEOTIDE SEQUENCE [LARGE SCALE GENOMIC DNA]</scope>
    <source>
        <strain evidence="1 2">NBRC 108243</strain>
    </source>
</reference>
<keyword evidence="2" id="KW-1185">Reference proteome</keyword>
<accession>M0QKS5</accession>
<protein>
    <submittedName>
        <fullName evidence="1">Uncharacterized protein</fullName>
    </submittedName>
</protein>
<dbReference type="AlphaFoldDB" id="M0QKS5"/>
<evidence type="ECO:0000313" key="1">
    <source>
        <dbReference type="EMBL" id="GAC69049.1"/>
    </source>
</evidence>
<dbReference type="eggNOG" id="ENOG5031VZC">
    <property type="taxonomic scope" value="Bacteria"/>
</dbReference>
<dbReference type="STRING" id="1223545.GS4_20_01140"/>
<proteinExistence type="predicted"/>
<gene>
    <name evidence="1" type="ORF">GS4_20_01140</name>
</gene>
<name>M0QKS5_9ACTN</name>
<organism evidence="1 2">
    <name type="scientific">Gordonia soli NBRC 108243</name>
    <dbReference type="NCBI Taxonomy" id="1223545"/>
    <lineage>
        <taxon>Bacteria</taxon>
        <taxon>Bacillati</taxon>
        <taxon>Actinomycetota</taxon>
        <taxon>Actinomycetes</taxon>
        <taxon>Mycobacteriales</taxon>
        <taxon>Gordoniaceae</taxon>
        <taxon>Gordonia</taxon>
    </lineage>
</organism>